<accession>A0A0L0D527</accession>
<evidence type="ECO:0000313" key="5">
    <source>
        <dbReference type="EMBL" id="KNC47472.1"/>
    </source>
</evidence>
<organism evidence="5 6">
    <name type="scientific">Thecamonas trahens ATCC 50062</name>
    <dbReference type="NCBI Taxonomy" id="461836"/>
    <lineage>
        <taxon>Eukaryota</taxon>
        <taxon>Apusozoa</taxon>
        <taxon>Apusomonadida</taxon>
        <taxon>Apusomonadidae</taxon>
        <taxon>Thecamonas</taxon>
    </lineage>
</organism>
<dbReference type="InterPro" id="IPR001680">
    <property type="entry name" value="WD40_rpt"/>
</dbReference>
<dbReference type="PROSITE" id="PS50082">
    <property type="entry name" value="WD_REPEATS_2"/>
    <property type="match status" value="3"/>
</dbReference>
<dbReference type="FunFam" id="2.130.10.10:FF:000102">
    <property type="entry name" value="Actin-interacting protein 1"/>
    <property type="match status" value="1"/>
</dbReference>
<name>A0A0L0D527_THETB</name>
<reference evidence="5 6" key="1">
    <citation type="submission" date="2010-05" db="EMBL/GenBank/DDBJ databases">
        <title>The Genome Sequence of Thecamonas trahens ATCC 50062.</title>
        <authorList>
            <consortium name="The Broad Institute Genome Sequencing Platform"/>
            <person name="Russ C."/>
            <person name="Cuomo C."/>
            <person name="Shea T."/>
            <person name="Young S.K."/>
            <person name="Zeng Q."/>
            <person name="Koehrsen M."/>
            <person name="Haas B."/>
            <person name="Borodovsky M."/>
            <person name="Guigo R."/>
            <person name="Alvarado L."/>
            <person name="Berlin A."/>
            <person name="Bochicchio J."/>
            <person name="Borenstein D."/>
            <person name="Chapman S."/>
            <person name="Chen Z."/>
            <person name="Freedman E."/>
            <person name="Gellesch M."/>
            <person name="Goldberg J."/>
            <person name="Griggs A."/>
            <person name="Gujja S."/>
            <person name="Heilman E."/>
            <person name="Heiman D."/>
            <person name="Hepburn T."/>
            <person name="Howarth C."/>
            <person name="Jen D."/>
            <person name="Larson L."/>
            <person name="Mehta T."/>
            <person name="Park D."/>
            <person name="Pearson M."/>
            <person name="Roberts A."/>
            <person name="Saif S."/>
            <person name="Shenoy N."/>
            <person name="Sisk P."/>
            <person name="Stolte C."/>
            <person name="Sykes S."/>
            <person name="Thomson T."/>
            <person name="Walk T."/>
            <person name="White J."/>
            <person name="Yandava C."/>
            <person name="Burger G."/>
            <person name="Gray M.W."/>
            <person name="Holland P.W.H."/>
            <person name="King N."/>
            <person name="Lang F.B.F."/>
            <person name="Roger A.J."/>
            <person name="Ruiz-Trillo I."/>
            <person name="Lander E."/>
            <person name="Nusbaum C."/>
        </authorList>
    </citation>
    <scope>NUCLEOTIDE SEQUENCE [LARGE SCALE GENOMIC DNA]</scope>
    <source>
        <strain evidence="5 6">ATCC 50062</strain>
    </source>
</reference>
<evidence type="ECO:0000256" key="3">
    <source>
        <dbReference type="PROSITE-ProRule" id="PRU00221"/>
    </source>
</evidence>
<keyword evidence="2" id="KW-0677">Repeat</keyword>
<evidence type="ECO:0000256" key="2">
    <source>
        <dbReference type="ARBA" id="ARBA00022737"/>
    </source>
</evidence>
<dbReference type="InterPro" id="IPR019775">
    <property type="entry name" value="WD40_repeat_CS"/>
</dbReference>
<gene>
    <name evidence="5" type="ORF">AMSG_02489</name>
</gene>
<dbReference type="PANTHER" id="PTHR19856">
    <property type="entry name" value="WD-REPEATCONTAINING PROTEIN WDR1"/>
    <property type="match status" value="1"/>
</dbReference>
<dbReference type="GO" id="GO:0051015">
    <property type="term" value="F:actin filament binding"/>
    <property type="evidence" value="ECO:0007669"/>
    <property type="project" value="TreeGrafter"/>
</dbReference>
<dbReference type="CDD" id="cd00200">
    <property type="entry name" value="WD40"/>
    <property type="match status" value="1"/>
</dbReference>
<evidence type="ECO:0000256" key="1">
    <source>
        <dbReference type="ARBA" id="ARBA00022574"/>
    </source>
</evidence>
<dbReference type="Pfam" id="PF00400">
    <property type="entry name" value="WD40"/>
    <property type="match status" value="5"/>
</dbReference>
<dbReference type="RefSeq" id="XP_013759408.1">
    <property type="nucleotide sequence ID" value="XM_013903954.1"/>
</dbReference>
<feature type="repeat" description="WD" evidence="3">
    <location>
        <begin position="59"/>
        <end position="100"/>
    </location>
</feature>
<dbReference type="PANTHER" id="PTHR19856:SF0">
    <property type="entry name" value="WD REPEAT-CONTAINING PROTEIN 1"/>
    <property type="match status" value="1"/>
</dbReference>
<dbReference type="GeneID" id="25562169"/>
<dbReference type="eggNOG" id="KOG0318">
    <property type="taxonomic scope" value="Eukaryota"/>
</dbReference>
<dbReference type="GO" id="GO:0030864">
    <property type="term" value="C:cortical actin cytoskeleton"/>
    <property type="evidence" value="ECO:0007669"/>
    <property type="project" value="TreeGrafter"/>
</dbReference>
<dbReference type="OMA" id="GSIDTCV"/>
<dbReference type="SMART" id="SM00320">
    <property type="entry name" value="WD40"/>
    <property type="match status" value="7"/>
</dbReference>
<feature type="repeat" description="WD" evidence="3">
    <location>
        <begin position="323"/>
        <end position="364"/>
    </location>
</feature>
<dbReference type="OrthoDB" id="2306at2759"/>
<dbReference type="InterPro" id="IPR036322">
    <property type="entry name" value="WD40_repeat_dom_sf"/>
</dbReference>
<dbReference type="PROSITE" id="PS50294">
    <property type="entry name" value="WD_REPEATS_REGION"/>
    <property type="match status" value="3"/>
</dbReference>
<sequence>MAANNGSATLRHTYAPVPATTRGESVSLYADPKNEKMLYTCGKSVVIRNIENPLDADLYQEHVANATAASYSPSGFYIASGDESGKLRIWDTVNAEHILANEFPVLSGKIHDIAWSGDSERIVVVGDGRERFGAAILAKTGSSVGSITGHSKAILSCSFKANRPFRVATASEDFSVGFHTGPPFKFAHGCQDHTRFVNCVRFSPDGARYVAVASDMTGSVFDGKTGDKIGELSNADPHKGSIYSCSWSPDSKFLLTSSADKTCKIWDMSGETFECVQTFTLGSTREDMQVACLWAGETLLSVSLDGTINYLDRDAPDAPAKRIQGHNKFTTAISFDPATSSIVSGSYDGRVVAWDFDSWSQVMFAGNGHGSQVSGIAVQGDTLVSVGMDDTLCITSMTDKTMGDAIKLDSTPTDVAISAANPGLVVASHRGGSLSSATATSSPLSPSTTSRRRSISPLTKLMSPSVPRMASSSTPSTATTSSRPRPSRAPTAPRSPPSASRPMARTSLRATPAATSSCGTPRALSPPSAQASGATTPPASTTSPGRPRVTTLPRPRSTATSASGPSRRPRPASASRSLTTAAPPASSGSTTRSSPRLARTRPSRPGTSTSKRIFDLARRPTPRPRHRVP</sequence>
<feature type="region of interest" description="Disordered" evidence="4">
    <location>
        <begin position="429"/>
        <end position="629"/>
    </location>
</feature>
<dbReference type="Proteomes" id="UP000054408">
    <property type="component" value="Unassembled WGS sequence"/>
</dbReference>
<evidence type="ECO:0000256" key="4">
    <source>
        <dbReference type="SAM" id="MobiDB-lite"/>
    </source>
</evidence>
<dbReference type="InterPro" id="IPR015943">
    <property type="entry name" value="WD40/YVTN_repeat-like_dom_sf"/>
</dbReference>
<keyword evidence="6" id="KW-1185">Reference proteome</keyword>
<keyword evidence="1 3" id="KW-0853">WD repeat</keyword>
<dbReference type="Gene3D" id="2.130.10.10">
    <property type="entry name" value="YVTN repeat-like/Quinoprotein amine dehydrogenase"/>
    <property type="match status" value="2"/>
</dbReference>
<feature type="compositionally biased region" description="Low complexity" evidence="4">
    <location>
        <begin position="561"/>
        <end position="577"/>
    </location>
</feature>
<feature type="compositionally biased region" description="Low complexity" evidence="4">
    <location>
        <begin position="467"/>
        <end position="507"/>
    </location>
</feature>
<feature type="compositionally biased region" description="Basic residues" evidence="4">
    <location>
        <begin position="620"/>
        <end position="629"/>
    </location>
</feature>
<feature type="compositionally biased region" description="Low complexity" evidence="4">
    <location>
        <begin position="525"/>
        <end position="544"/>
    </location>
</feature>
<dbReference type="GO" id="GO:0030042">
    <property type="term" value="P:actin filament depolymerization"/>
    <property type="evidence" value="ECO:0007669"/>
    <property type="project" value="TreeGrafter"/>
</dbReference>
<proteinExistence type="predicted"/>
<dbReference type="AlphaFoldDB" id="A0A0L0D527"/>
<evidence type="ECO:0000313" key="6">
    <source>
        <dbReference type="Proteomes" id="UP000054408"/>
    </source>
</evidence>
<dbReference type="PROSITE" id="PS00678">
    <property type="entry name" value="WD_REPEATS_1"/>
    <property type="match status" value="2"/>
</dbReference>
<feature type="repeat" description="WD" evidence="3">
    <location>
        <begin position="235"/>
        <end position="269"/>
    </location>
</feature>
<dbReference type="PRINTS" id="PR00320">
    <property type="entry name" value="GPROTEINBRPT"/>
</dbReference>
<dbReference type="EMBL" id="GL349447">
    <property type="protein sequence ID" value="KNC47472.1"/>
    <property type="molecule type" value="Genomic_DNA"/>
</dbReference>
<feature type="compositionally biased region" description="Low complexity" evidence="4">
    <location>
        <begin position="433"/>
        <end position="459"/>
    </location>
</feature>
<dbReference type="STRING" id="461836.A0A0L0D527"/>
<dbReference type="InterPro" id="IPR020472">
    <property type="entry name" value="WD40_PAC1"/>
</dbReference>
<dbReference type="SUPFAM" id="SSF50978">
    <property type="entry name" value="WD40 repeat-like"/>
    <property type="match status" value="1"/>
</dbReference>
<dbReference type="SUPFAM" id="SSF50960">
    <property type="entry name" value="TolB, C-terminal domain"/>
    <property type="match status" value="1"/>
</dbReference>
<protein>
    <submittedName>
        <fullName evidence="5">Stress protein</fullName>
    </submittedName>
</protein>